<comment type="caution">
    <text evidence="1">The sequence shown here is derived from an EMBL/GenBank/DDBJ whole genome shotgun (WGS) entry which is preliminary data.</text>
</comment>
<evidence type="ECO:0000313" key="2">
    <source>
        <dbReference type="Proteomes" id="UP001141253"/>
    </source>
</evidence>
<evidence type="ECO:0000313" key="1">
    <source>
        <dbReference type="EMBL" id="KAJ6329502.1"/>
    </source>
</evidence>
<organism evidence="1 2">
    <name type="scientific">Salix suchowensis</name>
    <dbReference type="NCBI Taxonomy" id="1278906"/>
    <lineage>
        <taxon>Eukaryota</taxon>
        <taxon>Viridiplantae</taxon>
        <taxon>Streptophyta</taxon>
        <taxon>Embryophyta</taxon>
        <taxon>Tracheophyta</taxon>
        <taxon>Spermatophyta</taxon>
        <taxon>Magnoliopsida</taxon>
        <taxon>eudicotyledons</taxon>
        <taxon>Gunneridae</taxon>
        <taxon>Pentapetalae</taxon>
        <taxon>rosids</taxon>
        <taxon>fabids</taxon>
        <taxon>Malpighiales</taxon>
        <taxon>Salicaceae</taxon>
        <taxon>Saliceae</taxon>
        <taxon>Salix</taxon>
    </lineage>
</organism>
<gene>
    <name evidence="1" type="ORF">OIU77_011055</name>
</gene>
<name>A0ABQ9AAM1_9ROSI</name>
<proteinExistence type="predicted"/>
<reference evidence="1" key="2">
    <citation type="journal article" date="2023" name="Int. J. Mol. Sci.">
        <title>De Novo Assembly and Annotation of 11 Diverse Shrub Willow (Salix) Genomes Reveals Novel Gene Organization in Sex-Linked Regions.</title>
        <authorList>
            <person name="Hyden B."/>
            <person name="Feng K."/>
            <person name="Yates T.B."/>
            <person name="Jawdy S."/>
            <person name="Cereghino C."/>
            <person name="Smart L.B."/>
            <person name="Muchero W."/>
        </authorList>
    </citation>
    <scope>NUCLEOTIDE SEQUENCE</scope>
    <source>
        <tissue evidence="1">Shoot tip</tissue>
    </source>
</reference>
<dbReference type="Proteomes" id="UP001141253">
    <property type="component" value="Chromosome 14"/>
</dbReference>
<protein>
    <recommendedName>
        <fullName evidence="3">F-box family protein</fullName>
    </recommendedName>
</protein>
<accession>A0ABQ9AAM1</accession>
<evidence type="ECO:0008006" key="3">
    <source>
        <dbReference type="Google" id="ProtNLM"/>
    </source>
</evidence>
<dbReference type="EMBL" id="JAPFFI010000022">
    <property type="protein sequence ID" value="KAJ6329502.1"/>
    <property type="molecule type" value="Genomic_DNA"/>
</dbReference>
<sequence>MMCPSWRSIGEELPVQLNPQQSHVLVDGRLHWLSLRGRYQVVRKLVSFDLADEPFREIPQPAGCDKFCRHQSHLVNIGGCLSAVVYHGCLRLEIYYERIRGEEILDEGIQHRNLNSTSACSKMLIHPSNFRRFITAEYMPECCALRRILRSCQSIDIEFWFLMIPDGERLRRLSFRVCQIGLKLMFTLHIGSLNSVDTLIDV</sequence>
<keyword evidence="2" id="KW-1185">Reference proteome</keyword>
<reference evidence="1" key="1">
    <citation type="submission" date="2022-10" db="EMBL/GenBank/DDBJ databases">
        <authorList>
            <person name="Hyden B.L."/>
            <person name="Feng K."/>
            <person name="Yates T."/>
            <person name="Jawdy S."/>
            <person name="Smart L.B."/>
            <person name="Muchero W."/>
        </authorList>
    </citation>
    <scope>NUCLEOTIDE SEQUENCE</scope>
    <source>
        <tissue evidence="1">Shoot tip</tissue>
    </source>
</reference>